<protein>
    <submittedName>
        <fullName evidence="1">Uncharacterized protein</fullName>
    </submittedName>
</protein>
<dbReference type="EMBL" id="RCHU02000017">
    <property type="protein sequence ID" value="KAL3568644.1"/>
    <property type="molecule type" value="Genomic_DNA"/>
</dbReference>
<proteinExistence type="predicted"/>
<name>A0ACC4AQX7_POPAL</name>
<sequence length="109" mass="12424">MDGISATLRKCCENSKNVRAPGYSVQPVHLSGSLNLNQMSLERNHEDSSEASFSDWNNFKPVAVSGSSLRHCEQLKMFGAYNLVYQLRKLENKMLQLNLCKMLTISWQR</sequence>
<gene>
    <name evidence="1" type="ORF">D5086_031295</name>
</gene>
<comment type="caution">
    <text evidence="1">The sequence shown here is derived from an EMBL/GenBank/DDBJ whole genome shotgun (WGS) entry which is preliminary data.</text>
</comment>
<accession>A0ACC4AQX7</accession>
<dbReference type="Proteomes" id="UP000309997">
    <property type="component" value="Unassembled WGS sequence"/>
</dbReference>
<keyword evidence="2" id="KW-1185">Reference proteome</keyword>
<evidence type="ECO:0000313" key="1">
    <source>
        <dbReference type="EMBL" id="KAL3568644.1"/>
    </source>
</evidence>
<organism evidence="1 2">
    <name type="scientific">Populus alba</name>
    <name type="common">White poplar</name>
    <dbReference type="NCBI Taxonomy" id="43335"/>
    <lineage>
        <taxon>Eukaryota</taxon>
        <taxon>Viridiplantae</taxon>
        <taxon>Streptophyta</taxon>
        <taxon>Embryophyta</taxon>
        <taxon>Tracheophyta</taxon>
        <taxon>Spermatophyta</taxon>
        <taxon>Magnoliopsida</taxon>
        <taxon>eudicotyledons</taxon>
        <taxon>Gunneridae</taxon>
        <taxon>Pentapetalae</taxon>
        <taxon>rosids</taxon>
        <taxon>fabids</taxon>
        <taxon>Malpighiales</taxon>
        <taxon>Salicaceae</taxon>
        <taxon>Saliceae</taxon>
        <taxon>Populus</taxon>
    </lineage>
</organism>
<evidence type="ECO:0000313" key="2">
    <source>
        <dbReference type="Proteomes" id="UP000309997"/>
    </source>
</evidence>
<reference evidence="1 2" key="1">
    <citation type="journal article" date="2024" name="Plant Biotechnol. J.">
        <title>Genome and CRISPR/Cas9 system of a widespread forest tree (Populus alba) in the world.</title>
        <authorList>
            <person name="Liu Y.J."/>
            <person name="Jiang P.F."/>
            <person name="Han X.M."/>
            <person name="Li X.Y."/>
            <person name="Wang H.M."/>
            <person name="Wang Y.J."/>
            <person name="Wang X.X."/>
            <person name="Zeng Q.Y."/>
        </authorList>
    </citation>
    <scope>NUCLEOTIDE SEQUENCE [LARGE SCALE GENOMIC DNA]</scope>
    <source>
        <strain evidence="2">cv. PAL-ZL1</strain>
    </source>
</reference>